<dbReference type="OMA" id="DEICESH"/>
<reference evidence="1" key="1">
    <citation type="submission" date="2022-01" db="UniProtKB">
        <authorList>
            <consortium name="EnsemblMetazoa"/>
        </authorList>
    </citation>
    <scope>IDENTIFICATION</scope>
</reference>
<sequence>MSLGYHYLADESFHIPGPVDGIIGSELFPHLVSGTKIMDGPDAPVAVHTRLGFVVMGKAPLVGKSREQKHTLLSKLSSPEIQVLERFWEIEIPTPVRPMITKQDAECERHFLNTVQRTEGDRFSVALLFREDPEILGDSSELACKRFLNLEARLARSPDLKKVYHDVFYDHLQQGHMSPVQGEHDRTGYFIPHHAVFKPQSTSTPVRVVFDASAKTSSGKSLNDVLFVGPKLQANLVSLLMNFRIFAYALTADVRQMYRQILVTERHRRYQRILWRFDREHPLSMFELNTVVFGISSSPYLALPNIQQLVDEEGKHFSLAAEVTARDMYMDDLLTSVSSLQEAKILYRQSKDLFCRGF</sequence>
<dbReference type="EnsemblMetazoa" id="XM_014384106.1">
    <property type="protein sequence ID" value="XP_014239592.1"/>
    <property type="gene ID" value="LOC106661008"/>
</dbReference>
<organism evidence="1 2">
    <name type="scientific">Cimex lectularius</name>
    <name type="common">Bed bug</name>
    <name type="synonym">Acanthia lectularia</name>
    <dbReference type="NCBI Taxonomy" id="79782"/>
    <lineage>
        <taxon>Eukaryota</taxon>
        <taxon>Metazoa</taxon>
        <taxon>Ecdysozoa</taxon>
        <taxon>Arthropoda</taxon>
        <taxon>Hexapoda</taxon>
        <taxon>Insecta</taxon>
        <taxon>Pterygota</taxon>
        <taxon>Neoptera</taxon>
        <taxon>Paraneoptera</taxon>
        <taxon>Hemiptera</taxon>
        <taxon>Heteroptera</taxon>
        <taxon>Panheteroptera</taxon>
        <taxon>Cimicomorpha</taxon>
        <taxon>Cimicidae</taxon>
        <taxon>Cimex</taxon>
    </lineage>
</organism>
<dbReference type="GeneID" id="106661008"/>
<dbReference type="InterPro" id="IPR043502">
    <property type="entry name" value="DNA/RNA_pol_sf"/>
</dbReference>
<evidence type="ECO:0000313" key="1">
    <source>
        <dbReference type="EnsemblMetazoa" id="XP_014239592.1"/>
    </source>
</evidence>
<protein>
    <recommendedName>
        <fullName evidence="3">Peptidase aspartic putative domain-containing protein</fullName>
    </recommendedName>
</protein>
<keyword evidence="2" id="KW-1185">Reference proteome</keyword>
<dbReference type="RefSeq" id="XP_014239592.1">
    <property type="nucleotide sequence ID" value="XM_014384106.1"/>
</dbReference>
<proteinExistence type="predicted"/>
<dbReference type="KEGG" id="clec:106661008"/>
<name>A0A8I6R981_CIMLE</name>
<dbReference type="Proteomes" id="UP000494040">
    <property type="component" value="Unassembled WGS sequence"/>
</dbReference>
<evidence type="ECO:0000313" key="2">
    <source>
        <dbReference type="Proteomes" id="UP000494040"/>
    </source>
</evidence>
<dbReference type="SUPFAM" id="SSF56672">
    <property type="entry name" value="DNA/RNA polymerases"/>
    <property type="match status" value="1"/>
</dbReference>
<dbReference type="AlphaFoldDB" id="A0A8I6R981"/>
<accession>A0A8I6R981</accession>
<dbReference type="GO" id="GO:0071897">
    <property type="term" value="P:DNA biosynthetic process"/>
    <property type="evidence" value="ECO:0007669"/>
    <property type="project" value="UniProtKB-ARBA"/>
</dbReference>
<dbReference type="PANTHER" id="PTHR47331:SF5">
    <property type="entry name" value="RIBONUCLEASE H"/>
    <property type="match status" value="1"/>
</dbReference>
<evidence type="ECO:0008006" key="3">
    <source>
        <dbReference type="Google" id="ProtNLM"/>
    </source>
</evidence>
<dbReference type="OrthoDB" id="6612914at2759"/>
<dbReference type="PANTHER" id="PTHR47331">
    <property type="entry name" value="PHD-TYPE DOMAIN-CONTAINING PROTEIN"/>
    <property type="match status" value="1"/>
</dbReference>